<gene>
    <name evidence="1" type="ORF">GCM10009775_18700</name>
</gene>
<dbReference type="Proteomes" id="UP001501343">
    <property type="component" value="Unassembled WGS sequence"/>
</dbReference>
<proteinExistence type="predicted"/>
<accession>A0ABP5B205</accession>
<dbReference type="InterPro" id="IPR007253">
    <property type="entry name" value="Cell_wall-bd_2"/>
</dbReference>
<comment type="caution">
    <text evidence="1">The sequence shown here is derived from an EMBL/GenBank/DDBJ whole genome shotgun (WGS) entry which is preliminary data.</text>
</comment>
<dbReference type="PANTHER" id="PTHR30032">
    <property type="entry name" value="N-ACETYLMURAMOYL-L-ALANINE AMIDASE-RELATED"/>
    <property type="match status" value="1"/>
</dbReference>
<dbReference type="InterPro" id="IPR051922">
    <property type="entry name" value="Bact_Sporulation_Assoc"/>
</dbReference>
<organism evidence="1 2">
    <name type="scientific">Microbacterium aoyamense</name>
    <dbReference type="NCBI Taxonomy" id="344166"/>
    <lineage>
        <taxon>Bacteria</taxon>
        <taxon>Bacillati</taxon>
        <taxon>Actinomycetota</taxon>
        <taxon>Actinomycetes</taxon>
        <taxon>Micrococcales</taxon>
        <taxon>Microbacteriaceae</taxon>
        <taxon>Microbacterium</taxon>
    </lineage>
</organism>
<sequence length="609" mass="61672">MSRIAVGRSAPGRSLRRILGAVAALATILVGTVALPVAAQSAETASVVYRSAAQGVVWPKVSNVVITGTATGFDLAFDWQQPAQSDSCPGGPGSQGCWTSVTVQPELGVYRGTFAENPTADDFDRGYGMNGGDFPIQTIETGASATVRTGHYSGSFTFDRSDDLTVMLIGSVAMGDSWSGAALFLAAAELPPVVTPGLVLNSNFGTPVCTPGGAEVTVKAGSGGGPGRAGVVAHIAVWYDTDMDGQQDAGESVETYSGPLETVTTFAKTIPVEREGITDVTVNFTDPAISQTQTIYAGDRQYFFPRRCEASPVQRWSGPGRYDTAVKISQEAFPSGADVVFIANGTAFPDALAGAPVAGKDGGPVLLTPSGALPPAVKAEVARLDPSKIVVLGGSGAVGPAVVSELEGIAPVERWSGPGRYDTAVAISQKAFPTRADVVFIANGTAFPDALAGAPVAGKDEGPVLLTPSGALPPAVKAEVARLDPSKIVVLGGSGAVGPAVVSELEGIAPVDRWSGPGRYDTAVAISKKAFPTGADVVFIANGTTFPDALAGAPVAGMQAGPVLLTPAGALPPAVQAEVFRLGPERVVVLGGNGAVSPAVIDALELAIP</sequence>
<name>A0ABP5B205_9MICO</name>
<evidence type="ECO:0000313" key="1">
    <source>
        <dbReference type="EMBL" id="GAA1926781.1"/>
    </source>
</evidence>
<dbReference type="EMBL" id="BAAAOF010000003">
    <property type="protein sequence ID" value="GAA1926781.1"/>
    <property type="molecule type" value="Genomic_DNA"/>
</dbReference>
<dbReference type="PANTHER" id="PTHR30032:SF8">
    <property type="entry name" value="GERMINATION-SPECIFIC N-ACETYLMURAMOYL-L-ALANINE AMIDASE"/>
    <property type="match status" value="1"/>
</dbReference>
<evidence type="ECO:0000313" key="2">
    <source>
        <dbReference type="Proteomes" id="UP001501343"/>
    </source>
</evidence>
<dbReference type="Pfam" id="PF04122">
    <property type="entry name" value="CW_binding_2"/>
    <property type="match status" value="3"/>
</dbReference>
<dbReference type="RefSeq" id="WP_248150739.1">
    <property type="nucleotide sequence ID" value="NZ_BAAAOF010000003.1"/>
</dbReference>
<evidence type="ECO:0008006" key="3">
    <source>
        <dbReference type="Google" id="ProtNLM"/>
    </source>
</evidence>
<keyword evidence="2" id="KW-1185">Reference proteome</keyword>
<protein>
    <recommendedName>
        <fullName evidence="3">Cell wall binding repeat 2</fullName>
    </recommendedName>
</protein>
<reference evidence="2" key="1">
    <citation type="journal article" date="2019" name="Int. J. Syst. Evol. Microbiol.">
        <title>The Global Catalogue of Microorganisms (GCM) 10K type strain sequencing project: providing services to taxonomists for standard genome sequencing and annotation.</title>
        <authorList>
            <consortium name="The Broad Institute Genomics Platform"/>
            <consortium name="The Broad Institute Genome Sequencing Center for Infectious Disease"/>
            <person name="Wu L."/>
            <person name="Ma J."/>
        </authorList>
    </citation>
    <scope>NUCLEOTIDE SEQUENCE [LARGE SCALE GENOMIC DNA]</scope>
    <source>
        <strain evidence="2">JCM 14900</strain>
    </source>
</reference>